<dbReference type="EMBL" id="BQKM01000005">
    <property type="protein sequence ID" value="GJN53075.1"/>
    <property type="molecule type" value="Genomic_DNA"/>
</dbReference>
<protein>
    <submittedName>
        <fullName evidence="1">Uncharacterized protein</fullName>
    </submittedName>
</protein>
<proteinExistence type="predicted"/>
<evidence type="ECO:0000313" key="2">
    <source>
        <dbReference type="Proteomes" id="UP001054892"/>
    </source>
</evidence>
<evidence type="ECO:0000313" key="1">
    <source>
        <dbReference type="EMBL" id="GJN53075.1"/>
    </source>
</evidence>
<comment type="caution">
    <text evidence="1">The sequence shown here is derived from an EMBL/GenBank/DDBJ whole genome shotgun (WGS) entry which is preliminary data.</text>
</comment>
<sequence>MELVQLTAQQLNDYRTGMQRNAAAFIERHQQEHLQDDSLFDRTVNHLVNVWGVPVFMADRLVHLAMTERMPKGSRWIGIDLASGPDTCILRDHRIGKSIPVPLRYLPHRFLQDLASPAPR</sequence>
<dbReference type="RefSeq" id="WP_236208427.1">
    <property type="nucleotide sequence ID" value="NZ_BQIM01000055.1"/>
</dbReference>
<reference evidence="1 2" key="1">
    <citation type="submission" date="2021-12" db="EMBL/GenBank/DDBJ databases">
        <title>Characterization of novel class B3 metallo-beta-lactamase from novel Pseudomonas species.</title>
        <authorList>
            <person name="Yamada K."/>
            <person name="Aoki K."/>
            <person name="Ishii Y."/>
        </authorList>
    </citation>
    <scope>NUCLEOTIDE SEQUENCE [LARGE SCALE GENOMIC DNA]</scope>
    <source>
        <strain evidence="1 2">TUM20286</strain>
    </source>
</reference>
<dbReference type="Proteomes" id="UP001054892">
    <property type="component" value="Unassembled WGS sequence"/>
</dbReference>
<accession>A0ABQ4W0T9</accession>
<gene>
    <name evidence="1" type="ORF">TUM20286_28270</name>
</gene>
<organism evidence="1 2">
    <name type="scientific">Pseudomonas tohonis</name>
    <dbReference type="NCBI Taxonomy" id="2725477"/>
    <lineage>
        <taxon>Bacteria</taxon>
        <taxon>Pseudomonadati</taxon>
        <taxon>Pseudomonadota</taxon>
        <taxon>Gammaproteobacteria</taxon>
        <taxon>Pseudomonadales</taxon>
        <taxon>Pseudomonadaceae</taxon>
        <taxon>Pseudomonas</taxon>
    </lineage>
</organism>
<name>A0ABQ4W0T9_9PSED</name>
<keyword evidence="2" id="KW-1185">Reference proteome</keyword>